<evidence type="ECO:0000313" key="3">
    <source>
        <dbReference type="Proteomes" id="UP001258181"/>
    </source>
</evidence>
<keyword evidence="1" id="KW-0812">Transmembrane</keyword>
<comment type="caution">
    <text evidence="2">The sequence shown here is derived from an EMBL/GenBank/DDBJ whole genome shotgun (WGS) entry which is preliminary data.</text>
</comment>
<evidence type="ECO:0000256" key="1">
    <source>
        <dbReference type="SAM" id="Phobius"/>
    </source>
</evidence>
<dbReference type="EMBL" id="JAVDWA010000001">
    <property type="protein sequence ID" value="MDR7071728.1"/>
    <property type="molecule type" value="Genomic_DNA"/>
</dbReference>
<keyword evidence="3" id="KW-1185">Reference proteome</keyword>
<sequence length="75" mass="8298">MKYFGQGWLVILGGIILLFASASLFGDSTVMVPAIIIIYLCAVITGCTFMIVDAIKGINETKERKEQKSIKHLDY</sequence>
<evidence type="ECO:0000313" key="2">
    <source>
        <dbReference type="EMBL" id="MDR7071728.1"/>
    </source>
</evidence>
<proteinExistence type="predicted"/>
<gene>
    <name evidence="2" type="ORF">J2X07_000703</name>
</gene>
<feature type="transmembrane region" description="Helical" evidence="1">
    <location>
        <begin position="7"/>
        <end position="25"/>
    </location>
</feature>
<keyword evidence="1" id="KW-0472">Membrane</keyword>
<dbReference type="RefSeq" id="WP_310256440.1">
    <property type="nucleotide sequence ID" value="NZ_JAVDWA010000001.1"/>
</dbReference>
<reference evidence="2 3" key="1">
    <citation type="submission" date="2023-07" db="EMBL/GenBank/DDBJ databases">
        <title>Sorghum-associated microbial communities from plants grown in Nebraska, USA.</title>
        <authorList>
            <person name="Schachtman D."/>
        </authorList>
    </citation>
    <scope>NUCLEOTIDE SEQUENCE [LARGE SCALE GENOMIC DNA]</scope>
    <source>
        <strain evidence="2 3">BE211</strain>
    </source>
</reference>
<feature type="transmembrane region" description="Helical" evidence="1">
    <location>
        <begin position="31"/>
        <end position="55"/>
    </location>
</feature>
<protein>
    <submittedName>
        <fullName evidence="2">Glycopeptide antibiotics resistance protein</fullName>
    </submittedName>
</protein>
<accession>A0ABU1TX07</accession>
<dbReference type="Proteomes" id="UP001258181">
    <property type="component" value="Unassembled WGS sequence"/>
</dbReference>
<keyword evidence="1" id="KW-1133">Transmembrane helix</keyword>
<organism evidence="2 3">
    <name type="scientific">Fictibacillus barbaricus</name>
    <dbReference type="NCBI Taxonomy" id="182136"/>
    <lineage>
        <taxon>Bacteria</taxon>
        <taxon>Bacillati</taxon>
        <taxon>Bacillota</taxon>
        <taxon>Bacilli</taxon>
        <taxon>Bacillales</taxon>
        <taxon>Fictibacillaceae</taxon>
        <taxon>Fictibacillus</taxon>
    </lineage>
</organism>
<name>A0ABU1TX07_9BACL</name>